<evidence type="ECO:0000259" key="8">
    <source>
        <dbReference type="PROSITE" id="PS50240"/>
    </source>
</evidence>
<feature type="domain" description="Sushi" evidence="9">
    <location>
        <begin position="27"/>
        <end position="93"/>
    </location>
</feature>
<dbReference type="PROSITE" id="PS50923">
    <property type="entry name" value="SUSHI"/>
    <property type="match status" value="2"/>
</dbReference>
<keyword evidence="5" id="KW-0325">Glycoprotein</keyword>
<dbReference type="GO" id="GO:0006508">
    <property type="term" value="P:proteolysis"/>
    <property type="evidence" value="ECO:0007669"/>
    <property type="project" value="InterPro"/>
</dbReference>
<dbReference type="InterPro" id="IPR000436">
    <property type="entry name" value="Sushi_SCR_CCP_dom"/>
</dbReference>
<keyword evidence="2" id="KW-0964">Secreted</keyword>
<accession>A0AA38I2A7</accession>
<gene>
    <name evidence="10" type="ORF">Zmor_021113</name>
</gene>
<dbReference type="InterPro" id="IPR035976">
    <property type="entry name" value="Sushi/SCR/CCP_sf"/>
</dbReference>
<comment type="caution">
    <text evidence="10">The sequence shown here is derived from an EMBL/GenBank/DDBJ whole genome shotgun (WGS) entry which is preliminary data.</text>
</comment>
<keyword evidence="3" id="KW-0732">Signal</keyword>
<dbReference type="InterPro" id="IPR043504">
    <property type="entry name" value="Peptidase_S1_PA_chymotrypsin"/>
</dbReference>
<dbReference type="Proteomes" id="UP001168821">
    <property type="component" value="Unassembled WGS sequence"/>
</dbReference>
<evidence type="ECO:0000256" key="5">
    <source>
        <dbReference type="ARBA" id="ARBA00023180"/>
    </source>
</evidence>
<dbReference type="GO" id="GO:0004252">
    <property type="term" value="F:serine-type endopeptidase activity"/>
    <property type="evidence" value="ECO:0007669"/>
    <property type="project" value="InterPro"/>
</dbReference>
<feature type="domain" description="Peptidase S1" evidence="8">
    <location>
        <begin position="176"/>
        <end position="435"/>
    </location>
</feature>
<reference evidence="10" key="1">
    <citation type="journal article" date="2023" name="G3 (Bethesda)">
        <title>Whole genome assemblies of Zophobas morio and Tenebrio molitor.</title>
        <authorList>
            <person name="Kaur S."/>
            <person name="Stinson S.A."/>
            <person name="diCenzo G.C."/>
        </authorList>
    </citation>
    <scope>NUCLEOTIDE SEQUENCE</scope>
    <source>
        <strain evidence="10">QUZm001</strain>
    </source>
</reference>
<feature type="disulfide bond" evidence="6">
    <location>
        <begin position="513"/>
        <end position="540"/>
    </location>
</feature>
<dbReference type="EMBL" id="JALNTZ010000006">
    <property type="protein sequence ID" value="KAJ3649363.1"/>
    <property type="molecule type" value="Genomic_DNA"/>
</dbReference>
<evidence type="ECO:0000256" key="7">
    <source>
        <dbReference type="SAM" id="MobiDB-lite"/>
    </source>
</evidence>
<dbReference type="PROSITE" id="PS50240">
    <property type="entry name" value="TRYPSIN_DOM"/>
    <property type="match status" value="2"/>
</dbReference>
<name>A0AA38I2A7_9CUCU</name>
<keyword evidence="4 6" id="KW-1015">Disulfide bond</keyword>
<dbReference type="GO" id="GO:0005576">
    <property type="term" value="C:extracellular region"/>
    <property type="evidence" value="ECO:0007669"/>
    <property type="project" value="UniProtKB-SubCell"/>
</dbReference>
<keyword evidence="6" id="KW-0768">Sushi</keyword>
<dbReference type="PANTHER" id="PTHR24252:SF7">
    <property type="entry name" value="HYALIN"/>
    <property type="match status" value="1"/>
</dbReference>
<evidence type="ECO:0000256" key="3">
    <source>
        <dbReference type="ARBA" id="ARBA00022729"/>
    </source>
</evidence>
<dbReference type="InterPro" id="IPR001254">
    <property type="entry name" value="Trypsin_dom"/>
</dbReference>
<dbReference type="Gene3D" id="2.40.10.10">
    <property type="entry name" value="Trypsin-like serine proteases"/>
    <property type="match status" value="2"/>
</dbReference>
<proteinExistence type="predicted"/>
<dbReference type="InterPro" id="IPR009003">
    <property type="entry name" value="Peptidase_S1_PA"/>
</dbReference>
<comment type="subcellular location">
    <subcellularLocation>
        <location evidence="1">Secreted</location>
    </subcellularLocation>
</comment>
<dbReference type="SMART" id="SM00032">
    <property type="entry name" value="CCP"/>
    <property type="match status" value="3"/>
</dbReference>
<feature type="domain" description="Sushi" evidence="9">
    <location>
        <begin position="475"/>
        <end position="542"/>
    </location>
</feature>
<organism evidence="10 11">
    <name type="scientific">Zophobas morio</name>
    <dbReference type="NCBI Taxonomy" id="2755281"/>
    <lineage>
        <taxon>Eukaryota</taxon>
        <taxon>Metazoa</taxon>
        <taxon>Ecdysozoa</taxon>
        <taxon>Arthropoda</taxon>
        <taxon>Hexapoda</taxon>
        <taxon>Insecta</taxon>
        <taxon>Pterygota</taxon>
        <taxon>Neoptera</taxon>
        <taxon>Endopterygota</taxon>
        <taxon>Coleoptera</taxon>
        <taxon>Polyphaga</taxon>
        <taxon>Cucujiformia</taxon>
        <taxon>Tenebrionidae</taxon>
        <taxon>Zophobas</taxon>
    </lineage>
</organism>
<feature type="domain" description="Peptidase S1" evidence="8">
    <location>
        <begin position="624"/>
        <end position="880"/>
    </location>
</feature>
<evidence type="ECO:0000256" key="2">
    <source>
        <dbReference type="ARBA" id="ARBA00022525"/>
    </source>
</evidence>
<sequence>MYVVCGFNCTQLAPINFTRVLRQARPNSCTLPPHPEFGRWTIYDGPFQKSPGESVPSRTILEVSCDRNHKLDAYEIISCVRGVWRPEIGKCLRTCSTINSTSIMTVTCTLKEQTLKSCAHPFDGTVARFQCARYFENQGQEKDPFRLCSNGQWSGSLPTCVPRCGQPLRKKEPTLIVGGNQTEKREYPWQVALYIASTKELSCGGTLLNQRVILTAAHCITDINGKLLPKERYIVAVGKYFRQYDHPDDKDAQFSPVYDMYIPRQYKAHIQHYFGDVGIIVTMKIFNISANVRPICVMWDSKRYQVLADPSRQKYAYISGWGYTLEHKDLSDVLRYLKVPLKSDDDCNENLTDDVIEYMTDDKLCAGFLNSSTSVCQGDSGGGLVARYKKRYYIIGIVSVSPRGESASGGCNSQTYTLYTRFSYYIENFILEKEARFRPRLDCQDPLNCDDAIPPVTSTPPTDQTTEITTESSGSRCILPTHPESGKWSILGATRKLSPGAPVTSGTVLKLECSEGFRMDGQNLIYCDKNNKWTGELGRCLKTCPIRVSTSTMQVTCVYRDKETENCTESVDGTIAKIRCAPFYEDLQLERTPLHICDNGTWSQRLPQCEPICGQKVVDATQLIVNGTNVVKGDYPWQVALYSKMHNNLLICSGSLISPRIVLTAAHCITDENGKLLNKDNYVVAVGKYYRNFDDPRDRNEAQFSELEAMFVAEPYRGVIQNYLGDLAILVSKKAFTLSRRVQPVCLDVSQNYNLAAGKVGYVTGWGFTVENRIPSDVLKELKVPSVSISECRTNLPDDFEIYLTFDKICAGYFAKGVSICKGDSGGGLVFKQSGRYYLIAVTSLVPSLHDDVGGCDSQNYGLYTKVSSYINSFILSKLAEYKS</sequence>
<dbReference type="PROSITE" id="PS00134">
    <property type="entry name" value="TRYPSIN_HIS"/>
    <property type="match status" value="2"/>
</dbReference>
<dbReference type="InterPro" id="IPR001314">
    <property type="entry name" value="Peptidase_S1A"/>
</dbReference>
<evidence type="ECO:0000313" key="10">
    <source>
        <dbReference type="EMBL" id="KAJ3649363.1"/>
    </source>
</evidence>
<dbReference type="Gene3D" id="2.10.70.10">
    <property type="entry name" value="Complement Module, domain 1"/>
    <property type="match status" value="3"/>
</dbReference>
<dbReference type="SUPFAM" id="SSF50494">
    <property type="entry name" value="Trypsin-like serine proteases"/>
    <property type="match status" value="2"/>
</dbReference>
<protein>
    <recommendedName>
        <fullName evidence="12">Limulus clotting factor C</fullName>
    </recommendedName>
</protein>
<dbReference type="CDD" id="cd00033">
    <property type="entry name" value="CCP"/>
    <property type="match status" value="3"/>
</dbReference>
<evidence type="ECO:0000259" key="9">
    <source>
        <dbReference type="PROSITE" id="PS50923"/>
    </source>
</evidence>
<comment type="caution">
    <text evidence="6">Lacks conserved residue(s) required for the propagation of feature annotation.</text>
</comment>
<dbReference type="Pfam" id="PF00089">
    <property type="entry name" value="Trypsin"/>
    <property type="match status" value="2"/>
</dbReference>
<dbReference type="FunFam" id="2.40.10.10:FF:000054">
    <property type="entry name" value="Complement C1r subcomponent"/>
    <property type="match status" value="1"/>
</dbReference>
<evidence type="ECO:0000256" key="6">
    <source>
        <dbReference type="PROSITE-ProRule" id="PRU00302"/>
    </source>
</evidence>
<dbReference type="Pfam" id="PF00084">
    <property type="entry name" value="Sushi"/>
    <property type="match status" value="1"/>
</dbReference>
<dbReference type="SMART" id="SM00020">
    <property type="entry name" value="Tryp_SPc"/>
    <property type="match status" value="2"/>
</dbReference>
<feature type="region of interest" description="Disordered" evidence="7">
    <location>
        <begin position="454"/>
        <end position="476"/>
    </location>
</feature>
<evidence type="ECO:0000313" key="11">
    <source>
        <dbReference type="Proteomes" id="UP001168821"/>
    </source>
</evidence>
<dbReference type="PRINTS" id="PR00722">
    <property type="entry name" value="CHYMOTRYPSIN"/>
</dbReference>
<feature type="compositionally biased region" description="Low complexity" evidence="7">
    <location>
        <begin position="454"/>
        <end position="470"/>
    </location>
</feature>
<keyword evidence="11" id="KW-1185">Reference proteome</keyword>
<evidence type="ECO:0000256" key="4">
    <source>
        <dbReference type="ARBA" id="ARBA00023157"/>
    </source>
</evidence>
<dbReference type="AlphaFoldDB" id="A0AA38I2A7"/>
<evidence type="ECO:0008006" key="12">
    <source>
        <dbReference type="Google" id="ProtNLM"/>
    </source>
</evidence>
<dbReference type="PANTHER" id="PTHR24252">
    <property type="entry name" value="ACROSIN-RELATED"/>
    <property type="match status" value="1"/>
</dbReference>
<dbReference type="CDD" id="cd00190">
    <property type="entry name" value="Tryp_SPc"/>
    <property type="match status" value="2"/>
</dbReference>
<dbReference type="InterPro" id="IPR018114">
    <property type="entry name" value="TRYPSIN_HIS"/>
</dbReference>
<dbReference type="SUPFAM" id="SSF57535">
    <property type="entry name" value="Complement control module/SCR domain"/>
    <property type="match status" value="2"/>
</dbReference>
<evidence type="ECO:0000256" key="1">
    <source>
        <dbReference type="ARBA" id="ARBA00004613"/>
    </source>
</evidence>